<dbReference type="EMBL" id="VSSQ01015952">
    <property type="protein sequence ID" value="MPM56836.1"/>
    <property type="molecule type" value="Genomic_DNA"/>
</dbReference>
<comment type="catalytic activity">
    <reaction evidence="10">
        <text>a hydroperoxide + [thioredoxin]-dithiol = an alcohol + [thioredoxin]-disulfide + H2O</text>
        <dbReference type="Rhea" id="RHEA:62620"/>
        <dbReference type="Rhea" id="RHEA-COMP:10698"/>
        <dbReference type="Rhea" id="RHEA-COMP:10700"/>
        <dbReference type="ChEBI" id="CHEBI:15377"/>
        <dbReference type="ChEBI" id="CHEBI:29950"/>
        <dbReference type="ChEBI" id="CHEBI:30879"/>
        <dbReference type="ChEBI" id="CHEBI:35924"/>
        <dbReference type="ChEBI" id="CHEBI:50058"/>
        <dbReference type="EC" id="1.11.1.24"/>
    </reaction>
</comment>
<evidence type="ECO:0000256" key="2">
    <source>
        <dbReference type="ARBA" id="ARBA00013017"/>
    </source>
</evidence>
<dbReference type="GO" id="GO:0008379">
    <property type="term" value="F:thioredoxin peroxidase activity"/>
    <property type="evidence" value="ECO:0007669"/>
    <property type="project" value="TreeGrafter"/>
</dbReference>
<evidence type="ECO:0000256" key="10">
    <source>
        <dbReference type="ARBA" id="ARBA00049091"/>
    </source>
</evidence>
<keyword evidence="6" id="KW-1015">Disulfide bond</keyword>
<reference evidence="12" key="1">
    <citation type="submission" date="2019-08" db="EMBL/GenBank/DDBJ databases">
        <authorList>
            <person name="Kucharzyk K."/>
            <person name="Murdoch R.W."/>
            <person name="Higgins S."/>
            <person name="Loffler F."/>
        </authorList>
    </citation>
    <scope>NUCLEOTIDE SEQUENCE</scope>
</reference>
<keyword evidence="7" id="KW-0676">Redox-active center</keyword>
<dbReference type="GO" id="GO:0045454">
    <property type="term" value="P:cell redox homeostasis"/>
    <property type="evidence" value="ECO:0007669"/>
    <property type="project" value="TreeGrafter"/>
</dbReference>
<evidence type="ECO:0000256" key="8">
    <source>
        <dbReference type="ARBA" id="ARBA00032824"/>
    </source>
</evidence>
<evidence type="ECO:0000256" key="6">
    <source>
        <dbReference type="ARBA" id="ARBA00023157"/>
    </source>
</evidence>
<evidence type="ECO:0000256" key="5">
    <source>
        <dbReference type="ARBA" id="ARBA00023002"/>
    </source>
</evidence>
<evidence type="ECO:0000256" key="4">
    <source>
        <dbReference type="ARBA" id="ARBA00022862"/>
    </source>
</evidence>
<dbReference type="PANTHER" id="PTHR42801">
    <property type="entry name" value="THIOREDOXIN-DEPENDENT PEROXIDE REDUCTASE"/>
    <property type="match status" value="1"/>
</dbReference>
<evidence type="ECO:0000313" key="12">
    <source>
        <dbReference type="EMBL" id="MPM56836.1"/>
    </source>
</evidence>
<evidence type="ECO:0000259" key="11">
    <source>
        <dbReference type="PROSITE" id="PS51352"/>
    </source>
</evidence>
<evidence type="ECO:0000256" key="3">
    <source>
        <dbReference type="ARBA" id="ARBA00022559"/>
    </source>
</evidence>
<dbReference type="CDD" id="cd03017">
    <property type="entry name" value="PRX_BCP"/>
    <property type="match status" value="1"/>
</dbReference>
<proteinExistence type="inferred from homology"/>
<dbReference type="NCBIfam" id="NF006960">
    <property type="entry name" value="PRK09437.1"/>
    <property type="match status" value="1"/>
</dbReference>
<dbReference type="Gene3D" id="3.40.30.10">
    <property type="entry name" value="Glutaredoxin"/>
    <property type="match status" value="1"/>
</dbReference>
<evidence type="ECO:0000256" key="1">
    <source>
        <dbReference type="ARBA" id="ARBA00011245"/>
    </source>
</evidence>
<keyword evidence="3 12" id="KW-0575">Peroxidase</keyword>
<comment type="subunit">
    <text evidence="1">Monomer.</text>
</comment>
<protein>
    <recommendedName>
        <fullName evidence="2">thioredoxin-dependent peroxiredoxin</fullName>
        <ecNumber evidence="2">1.11.1.24</ecNumber>
    </recommendedName>
    <alternativeName>
        <fullName evidence="8">Thioredoxin peroxidase</fullName>
    </alternativeName>
</protein>
<accession>A0A645AVL2</accession>
<gene>
    <name evidence="12" type="primary">bcp_20</name>
    <name evidence="12" type="ORF">SDC9_103651</name>
</gene>
<dbReference type="InterPro" id="IPR036249">
    <property type="entry name" value="Thioredoxin-like_sf"/>
</dbReference>
<sequence>MPRRLPGVTNLKAMSQLVAGEVAPAFTLPDADGKPVSLSDFAGRKVVVYFYPAAMTPGCTTQAVDFTAARDDFLEAGIDVIGISPDAPEKLAAFRQRKGLKITLLSDESQQTLDAYGAWGTKVLYGKSMEGVLRSTFVIDVDEDGVGRIDLAQYNVRATGHVDRLRRDLGLLHL</sequence>
<dbReference type="SUPFAM" id="SSF52833">
    <property type="entry name" value="Thioredoxin-like"/>
    <property type="match status" value="1"/>
</dbReference>
<dbReference type="Pfam" id="PF00578">
    <property type="entry name" value="AhpC-TSA"/>
    <property type="match status" value="1"/>
</dbReference>
<comment type="caution">
    <text evidence="12">The sequence shown here is derived from an EMBL/GenBank/DDBJ whole genome shotgun (WGS) entry which is preliminary data.</text>
</comment>
<organism evidence="12">
    <name type="scientific">bioreactor metagenome</name>
    <dbReference type="NCBI Taxonomy" id="1076179"/>
    <lineage>
        <taxon>unclassified sequences</taxon>
        <taxon>metagenomes</taxon>
        <taxon>ecological metagenomes</taxon>
    </lineage>
</organism>
<keyword evidence="5 12" id="KW-0560">Oxidoreductase</keyword>
<feature type="domain" description="Thioredoxin" evidence="11">
    <location>
        <begin position="17"/>
        <end position="174"/>
    </location>
</feature>
<dbReference type="FunFam" id="3.40.30.10:FF:000007">
    <property type="entry name" value="Thioredoxin-dependent thiol peroxidase"/>
    <property type="match status" value="1"/>
</dbReference>
<dbReference type="PROSITE" id="PS51352">
    <property type="entry name" value="THIOREDOXIN_2"/>
    <property type="match status" value="1"/>
</dbReference>
<evidence type="ECO:0000256" key="9">
    <source>
        <dbReference type="ARBA" id="ARBA00038489"/>
    </source>
</evidence>
<keyword evidence="4" id="KW-0049">Antioxidant</keyword>
<dbReference type="PANTHER" id="PTHR42801:SF4">
    <property type="entry name" value="AHPC_TSA FAMILY PROTEIN"/>
    <property type="match status" value="1"/>
</dbReference>
<name>A0A645AVL2_9ZZZZ</name>
<dbReference type="InterPro" id="IPR000866">
    <property type="entry name" value="AhpC/TSA"/>
</dbReference>
<dbReference type="InterPro" id="IPR013766">
    <property type="entry name" value="Thioredoxin_domain"/>
</dbReference>
<dbReference type="EC" id="1.11.1.24" evidence="2"/>
<dbReference type="GO" id="GO:0005737">
    <property type="term" value="C:cytoplasm"/>
    <property type="evidence" value="ECO:0007669"/>
    <property type="project" value="TreeGrafter"/>
</dbReference>
<dbReference type="AlphaFoldDB" id="A0A645AVL2"/>
<comment type="similarity">
    <text evidence="9">Belongs to the peroxiredoxin family. BCP/PrxQ subfamily.</text>
</comment>
<evidence type="ECO:0000256" key="7">
    <source>
        <dbReference type="ARBA" id="ARBA00023284"/>
    </source>
</evidence>
<dbReference type="InterPro" id="IPR050924">
    <property type="entry name" value="Peroxiredoxin_BCP/PrxQ"/>
</dbReference>
<dbReference type="GO" id="GO:0034599">
    <property type="term" value="P:cellular response to oxidative stress"/>
    <property type="evidence" value="ECO:0007669"/>
    <property type="project" value="TreeGrafter"/>
</dbReference>